<proteinExistence type="predicted"/>
<gene>
    <name evidence="1" type="ORF">L596_026157</name>
</gene>
<dbReference type="EMBL" id="AZBU02000010">
    <property type="protein sequence ID" value="TKR62162.1"/>
    <property type="molecule type" value="Genomic_DNA"/>
</dbReference>
<comment type="caution">
    <text evidence="1">The sequence shown here is derived from an EMBL/GenBank/DDBJ whole genome shotgun (WGS) entry which is preliminary data.</text>
</comment>
<evidence type="ECO:0000313" key="1">
    <source>
        <dbReference type="EMBL" id="TKR62162.1"/>
    </source>
</evidence>
<organism evidence="1 2">
    <name type="scientific">Steinernema carpocapsae</name>
    <name type="common">Entomopathogenic nematode</name>
    <dbReference type="NCBI Taxonomy" id="34508"/>
    <lineage>
        <taxon>Eukaryota</taxon>
        <taxon>Metazoa</taxon>
        <taxon>Ecdysozoa</taxon>
        <taxon>Nematoda</taxon>
        <taxon>Chromadorea</taxon>
        <taxon>Rhabditida</taxon>
        <taxon>Tylenchina</taxon>
        <taxon>Panagrolaimomorpha</taxon>
        <taxon>Strongyloidoidea</taxon>
        <taxon>Steinernematidae</taxon>
        <taxon>Steinernema</taxon>
    </lineage>
</organism>
<name>A0A4U5M0M4_STECR</name>
<evidence type="ECO:0000313" key="2">
    <source>
        <dbReference type="Proteomes" id="UP000298663"/>
    </source>
</evidence>
<reference evidence="1 2" key="1">
    <citation type="journal article" date="2015" name="Genome Biol.">
        <title>Comparative genomics of Steinernema reveals deeply conserved gene regulatory networks.</title>
        <authorList>
            <person name="Dillman A.R."/>
            <person name="Macchietto M."/>
            <person name="Porter C.F."/>
            <person name="Rogers A."/>
            <person name="Williams B."/>
            <person name="Antoshechkin I."/>
            <person name="Lee M.M."/>
            <person name="Goodwin Z."/>
            <person name="Lu X."/>
            <person name="Lewis E.E."/>
            <person name="Goodrich-Blair H."/>
            <person name="Stock S.P."/>
            <person name="Adams B.J."/>
            <person name="Sternberg P.W."/>
            <person name="Mortazavi A."/>
        </authorList>
    </citation>
    <scope>NUCLEOTIDE SEQUENCE [LARGE SCALE GENOMIC DNA]</scope>
    <source>
        <strain evidence="1 2">ALL</strain>
    </source>
</reference>
<accession>A0A4U5M0M4</accession>
<reference evidence="1 2" key="2">
    <citation type="journal article" date="2019" name="G3 (Bethesda)">
        <title>Hybrid Assembly of the Genome of the Entomopathogenic Nematode Steinernema carpocapsae Identifies the X-Chromosome.</title>
        <authorList>
            <person name="Serra L."/>
            <person name="Macchietto M."/>
            <person name="Macias-Munoz A."/>
            <person name="McGill C.J."/>
            <person name="Rodriguez I.M."/>
            <person name="Rodriguez B."/>
            <person name="Murad R."/>
            <person name="Mortazavi A."/>
        </authorList>
    </citation>
    <scope>NUCLEOTIDE SEQUENCE [LARGE SCALE GENOMIC DNA]</scope>
    <source>
        <strain evidence="1 2">ALL</strain>
    </source>
</reference>
<protein>
    <submittedName>
        <fullName evidence="1">Uncharacterized protein</fullName>
    </submittedName>
</protein>
<dbReference type="AlphaFoldDB" id="A0A4U5M0M4"/>
<keyword evidence="2" id="KW-1185">Reference proteome</keyword>
<sequence length="156" mass="17963">MVHCNLTLINNLLFTNWNAPELKKMLLVNLGFWGQRIDLWYGLPALQGIMRLNTDGKIEAKKLFSYKMHQDHCARPVSVLDFPIPLPKIDRREPHSKWCFSPSYLNPNPEGLVDVSTFAHLTSDLDKIRNHFEKIGFTKSISATSKKRWKAAKSVD</sequence>
<dbReference type="Proteomes" id="UP000298663">
    <property type="component" value="Unassembled WGS sequence"/>
</dbReference>